<name>A0A9X8UHW6_9FIRM</name>
<dbReference type="EMBL" id="SLUK01000009">
    <property type="protein sequence ID" value="TCL42637.1"/>
    <property type="molecule type" value="Genomic_DNA"/>
</dbReference>
<evidence type="ECO:0000259" key="1">
    <source>
        <dbReference type="Pfam" id="PF04865"/>
    </source>
</evidence>
<dbReference type="InterPro" id="IPR006949">
    <property type="entry name" value="Barrel_Baseplate_J-like"/>
</dbReference>
<keyword evidence="4" id="KW-1185">Reference proteome</keyword>
<proteinExistence type="predicted"/>
<accession>A0A9X8UHW6</accession>
<feature type="domain" description="Baseplate J-like C-terminal" evidence="2">
    <location>
        <begin position="270"/>
        <end position="337"/>
    </location>
</feature>
<dbReference type="RefSeq" id="WP_117507847.1">
    <property type="nucleotide sequence ID" value="NZ_SLUK01000009.1"/>
</dbReference>
<reference evidence="3 4" key="1">
    <citation type="submission" date="2019-03" db="EMBL/GenBank/DDBJ databases">
        <title>Genomic Encyclopedia of Type Strains, Phase IV (KMG-IV): sequencing the most valuable type-strain genomes for metagenomic binning, comparative biology and taxonomic classification.</title>
        <authorList>
            <person name="Goeker M."/>
        </authorList>
    </citation>
    <scope>NUCLEOTIDE SEQUENCE [LARGE SCALE GENOMIC DNA]</scope>
    <source>
        <strain evidence="3 4">DSM 100433</strain>
    </source>
</reference>
<dbReference type="Pfam" id="PF04865">
    <property type="entry name" value="Baseplate_J"/>
    <property type="match status" value="1"/>
</dbReference>
<evidence type="ECO:0000259" key="2">
    <source>
        <dbReference type="Pfam" id="PF26079"/>
    </source>
</evidence>
<dbReference type="InterPro" id="IPR058530">
    <property type="entry name" value="Baseplate_J-like_C"/>
</dbReference>
<evidence type="ECO:0000313" key="4">
    <source>
        <dbReference type="Proteomes" id="UP000294682"/>
    </source>
</evidence>
<evidence type="ECO:0000313" key="3">
    <source>
        <dbReference type="EMBL" id="TCL42637.1"/>
    </source>
</evidence>
<dbReference type="Pfam" id="PF26079">
    <property type="entry name" value="Baseplate_J_C"/>
    <property type="match status" value="1"/>
</dbReference>
<protein>
    <submittedName>
        <fullName evidence="3">Phage protein gp47/JayE</fullName>
    </submittedName>
</protein>
<gene>
    <name evidence="3" type="ORF">EDD78_109108</name>
</gene>
<feature type="domain" description="Baseplate protein J-like barrel" evidence="1">
    <location>
        <begin position="75"/>
        <end position="160"/>
    </location>
</feature>
<sequence length="343" mass="36476">MMKTRYAELAGFDPDDGSDVGIRMAVLSEQVASLLEECAQLRRELFPATAGGESLERHAETRGLSRKGALFARGTLTFSRRSAGEEDLLIPQGTLVSGGGVEFATDAAATLAAGELTVQAPASACTAGAGGNLAANRIDTMVTPVVGISGVQNPAPFTGGTDEESDEQLRERLFESYRSVSNSTNSAFYYGEVTQHEFVASAAVLPRVRGRGTVDIAVSGFLEDLPAGRVQQLQQSLAQKKEINVDVLVKNAVEKRADLSLLLDPMENDSFEEVKARCQAALHDYFLSQQVGESLMCARLLAALCALEGVRNVTLLSPAADVRAAADEIIRPGEIAIARMEVV</sequence>
<dbReference type="PANTHER" id="PTHR37829">
    <property type="entry name" value="PHAGE-LIKE ELEMENT PBSX PROTEIN XKDT"/>
    <property type="match status" value="1"/>
</dbReference>
<dbReference type="Proteomes" id="UP000294682">
    <property type="component" value="Unassembled WGS sequence"/>
</dbReference>
<organism evidence="3 4">
    <name type="scientific">Harryflintia acetispora</name>
    <dbReference type="NCBI Taxonomy" id="1849041"/>
    <lineage>
        <taxon>Bacteria</taxon>
        <taxon>Bacillati</taxon>
        <taxon>Bacillota</taxon>
        <taxon>Clostridia</taxon>
        <taxon>Eubacteriales</taxon>
        <taxon>Oscillospiraceae</taxon>
        <taxon>Harryflintia</taxon>
    </lineage>
</organism>
<dbReference type="OrthoDB" id="371354at2"/>
<dbReference type="PANTHER" id="PTHR37829:SF3">
    <property type="entry name" value="PROTEIN JAYE-RELATED"/>
    <property type="match status" value="1"/>
</dbReference>
<dbReference type="AlphaFoldDB" id="A0A9X8UHW6"/>
<comment type="caution">
    <text evidence="3">The sequence shown here is derived from an EMBL/GenBank/DDBJ whole genome shotgun (WGS) entry which is preliminary data.</text>
</comment>
<dbReference type="InterPro" id="IPR052399">
    <property type="entry name" value="Phage_Baseplate_Assmbl_Protein"/>
</dbReference>